<dbReference type="AlphaFoldDB" id="A0A2W1NEW4"/>
<dbReference type="RefSeq" id="WP_089198723.1">
    <property type="nucleotide sequence ID" value="NZ_NHRJ02000002.1"/>
</dbReference>
<accession>A0A2W1NEW4</accession>
<name>A0A2W1NEW4_PAEXE</name>
<evidence type="ECO:0000256" key="2">
    <source>
        <dbReference type="ARBA" id="ARBA00006448"/>
    </source>
</evidence>
<feature type="transmembrane region" description="Helical" evidence="7">
    <location>
        <begin position="33"/>
        <end position="53"/>
    </location>
</feature>
<dbReference type="EMBL" id="NHRJ02000002">
    <property type="protein sequence ID" value="PZE21581.1"/>
    <property type="molecule type" value="Genomic_DNA"/>
</dbReference>
<evidence type="ECO:0000313" key="11">
    <source>
        <dbReference type="Proteomes" id="UP000214746"/>
    </source>
</evidence>
<dbReference type="GO" id="GO:0005886">
    <property type="term" value="C:plasma membrane"/>
    <property type="evidence" value="ECO:0007669"/>
    <property type="project" value="UniProtKB-SubCell"/>
</dbReference>
<keyword evidence="5 7" id="KW-1133">Transmembrane helix</keyword>
<comment type="similarity">
    <text evidence="2">Belongs to the UPF0702 family.</text>
</comment>
<evidence type="ECO:0000259" key="9">
    <source>
        <dbReference type="Pfam" id="PF20730"/>
    </source>
</evidence>
<evidence type="ECO:0000256" key="1">
    <source>
        <dbReference type="ARBA" id="ARBA00004651"/>
    </source>
</evidence>
<proteinExistence type="inferred from homology"/>
<dbReference type="PANTHER" id="PTHR34582">
    <property type="entry name" value="UPF0702 TRANSMEMBRANE PROTEIN YCAP"/>
    <property type="match status" value="1"/>
</dbReference>
<dbReference type="Pfam" id="PF04239">
    <property type="entry name" value="DUF421"/>
    <property type="match status" value="1"/>
</dbReference>
<sequence>MELFLHLSVKLVVGFIALFIMTKLIGAREVKQLTVFDFISAIVLSELVGNVLFVEQANAMHMIYAIAVWGSLIIIIDQITLKSSKARKLLDGEPDIIIEQAKINKSTLKKHNMDINELLSLLRQKDVFTVREVRLAFLEPNGSLSLIRYNAEQLAVPVIIDGNIAETALNRIGKDQMWLDAEIKRQGYQHAGQILLAEYMEGEALHIQPQPK</sequence>
<feature type="domain" description="YetF C-terminal" evidence="8">
    <location>
        <begin position="82"/>
        <end position="199"/>
    </location>
</feature>
<evidence type="ECO:0000313" key="10">
    <source>
        <dbReference type="EMBL" id="PZE21581.1"/>
    </source>
</evidence>
<keyword evidence="11" id="KW-1185">Reference proteome</keyword>
<evidence type="ECO:0000256" key="3">
    <source>
        <dbReference type="ARBA" id="ARBA00022475"/>
    </source>
</evidence>
<reference evidence="10" key="1">
    <citation type="submission" date="2018-06" db="EMBL/GenBank/DDBJ databases">
        <title>Paenibacillus xerothermodurans sp. nov. an extremely dry heat resistant spore forming bacterium isolated from the soil of Cape Canaveral, Florida.</title>
        <authorList>
            <person name="Seuylemezian A."/>
            <person name="Kaur N."/>
            <person name="Patil P."/>
            <person name="Patil P."/>
            <person name="Mayilraj S."/>
            <person name="Vaishampayan P."/>
        </authorList>
    </citation>
    <scope>NUCLEOTIDE SEQUENCE [LARGE SCALE GENOMIC DNA]</scope>
    <source>
        <strain evidence="10">ATCC 27380</strain>
    </source>
</reference>
<feature type="domain" description="YetF-like N-terminal transmembrane" evidence="9">
    <location>
        <begin position="5"/>
        <end position="79"/>
    </location>
</feature>
<dbReference type="Proteomes" id="UP000214746">
    <property type="component" value="Unassembled WGS sequence"/>
</dbReference>
<dbReference type="Pfam" id="PF20730">
    <property type="entry name" value="YetF_N"/>
    <property type="match status" value="1"/>
</dbReference>
<dbReference type="PANTHER" id="PTHR34582:SF5">
    <property type="entry name" value="UPF0702 TRANSMEMBRANE PROTEIN YETF"/>
    <property type="match status" value="1"/>
</dbReference>
<comment type="subcellular location">
    <subcellularLocation>
        <location evidence="1">Cell membrane</location>
        <topology evidence="1">Multi-pass membrane protein</topology>
    </subcellularLocation>
</comment>
<dbReference type="OrthoDB" id="9778331at2"/>
<dbReference type="InterPro" id="IPR048454">
    <property type="entry name" value="YetF_N"/>
</dbReference>
<dbReference type="InterPro" id="IPR007353">
    <property type="entry name" value="DUF421"/>
</dbReference>
<organism evidence="10 11">
    <name type="scientific">Paenibacillus xerothermodurans</name>
    <dbReference type="NCBI Taxonomy" id="1977292"/>
    <lineage>
        <taxon>Bacteria</taxon>
        <taxon>Bacillati</taxon>
        <taxon>Bacillota</taxon>
        <taxon>Bacilli</taxon>
        <taxon>Bacillales</taxon>
        <taxon>Paenibacillaceae</taxon>
        <taxon>Paenibacillus</taxon>
    </lineage>
</organism>
<protein>
    <submittedName>
        <fullName evidence="10">DUF421 domain-containing protein</fullName>
    </submittedName>
</protein>
<evidence type="ECO:0000256" key="7">
    <source>
        <dbReference type="SAM" id="Phobius"/>
    </source>
</evidence>
<gene>
    <name evidence="10" type="ORF">CBW46_003800</name>
</gene>
<dbReference type="Gene3D" id="3.30.240.20">
    <property type="entry name" value="bsu07140 like domains"/>
    <property type="match status" value="2"/>
</dbReference>
<feature type="transmembrane region" description="Helical" evidence="7">
    <location>
        <begin position="6"/>
        <end position="26"/>
    </location>
</feature>
<dbReference type="InterPro" id="IPR023090">
    <property type="entry name" value="UPF0702_alpha/beta_dom_sf"/>
</dbReference>
<keyword evidence="4 7" id="KW-0812">Transmembrane</keyword>
<evidence type="ECO:0000256" key="6">
    <source>
        <dbReference type="ARBA" id="ARBA00023136"/>
    </source>
</evidence>
<keyword evidence="3" id="KW-1003">Cell membrane</keyword>
<feature type="transmembrane region" description="Helical" evidence="7">
    <location>
        <begin position="59"/>
        <end position="79"/>
    </location>
</feature>
<keyword evidence="6 7" id="KW-0472">Membrane</keyword>
<evidence type="ECO:0000256" key="4">
    <source>
        <dbReference type="ARBA" id="ARBA00022692"/>
    </source>
</evidence>
<comment type="caution">
    <text evidence="10">The sequence shown here is derived from an EMBL/GenBank/DDBJ whole genome shotgun (WGS) entry which is preliminary data.</text>
</comment>
<evidence type="ECO:0000256" key="5">
    <source>
        <dbReference type="ARBA" id="ARBA00022989"/>
    </source>
</evidence>
<evidence type="ECO:0000259" key="8">
    <source>
        <dbReference type="Pfam" id="PF04239"/>
    </source>
</evidence>